<dbReference type="EMBL" id="LAZR01017824">
    <property type="protein sequence ID" value="KKL98821.1"/>
    <property type="molecule type" value="Genomic_DNA"/>
</dbReference>
<comment type="caution">
    <text evidence="1">The sequence shown here is derived from an EMBL/GenBank/DDBJ whole genome shotgun (WGS) entry which is preliminary data.</text>
</comment>
<organism evidence="1">
    <name type="scientific">marine sediment metagenome</name>
    <dbReference type="NCBI Taxonomy" id="412755"/>
    <lineage>
        <taxon>unclassified sequences</taxon>
        <taxon>metagenomes</taxon>
        <taxon>ecological metagenomes</taxon>
    </lineage>
</organism>
<gene>
    <name evidence="1" type="ORF">LCGC14_1820580</name>
</gene>
<sequence length="180" mass="20439">MGVRLNAIFVVCITTLGLAGCELTEQPVKENNTEAEQVIKEIEPHGDGLPNPKPRPKTDPMYPPAEIVIGWHAKACGGFQVAVSKIAYIGTKEIQNYFDFSCKNNVLAPEKVLEQLLKLDQAYYWPDDIKQYLWLQKQQINQQINANKQQQALNNKMQETLSSLATIEQQLLLREETKEQ</sequence>
<accession>A0A0F9H788</accession>
<dbReference type="PROSITE" id="PS51257">
    <property type="entry name" value="PROKAR_LIPOPROTEIN"/>
    <property type="match status" value="1"/>
</dbReference>
<dbReference type="AlphaFoldDB" id="A0A0F9H788"/>
<proteinExistence type="predicted"/>
<evidence type="ECO:0000313" key="1">
    <source>
        <dbReference type="EMBL" id="KKL98821.1"/>
    </source>
</evidence>
<reference evidence="1" key="1">
    <citation type="journal article" date="2015" name="Nature">
        <title>Complex archaea that bridge the gap between prokaryotes and eukaryotes.</title>
        <authorList>
            <person name="Spang A."/>
            <person name="Saw J.H."/>
            <person name="Jorgensen S.L."/>
            <person name="Zaremba-Niedzwiedzka K."/>
            <person name="Martijn J."/>
            <person name="Lind A.E."/>
            <person name="van Eijk R."/>
            <person name="Schleper C."/>
            <person name="Guy L."/>
            <person name="Ettema T.J."/>
        </authorList>
    </citation>
    <scope>NUCLEOTIDE SEQUENCE</scope>
</reference>
<protein>
    <submittedName>
        <fullName evidence="1">Uncharacterized protein</fullName>
    </submittedName>
</protein>
<name>A0A0F9H788_9ZZZZ</name>